<gene>
    <name evidence="2" type="ORF">DSM19430T_10730</name>
</gene>
<dbReference type="InterPro" id="IPR001763">
    <property type="entry name" value="Rhodanese-like_dom"/>
</dbReference>
<dbReference type="EMBL" id="BLVP01000005">
    <property type="protein sequence ID" value="GFM36389.1"/>
    <property type="molecule type" value="Genomic_DNA"/>
</dbReference>
<evidence type="ECO:0000313" key="3">
    <source>
        <dbReference type="Proteomes" id="UP000503820"/>
    </source>
</evidence>
<name>A0A7J0BRS7_9BACT</name>
<dbReference type="PANTHER" id="PTHR44086">
    <property type="entry name" value="THIOSULFATE SULFURTRANSFERASE RDL2, MITOCHONDRIAL-RELATED"/>
    <property type="match status" value="1"/>
</dbReference>
<dbReference type="InterPro" id="IPR036873">
    <property type="entry name" value="Rhodanese-like_dom_sf"/>
</dbReference>
<dbReference type="SUPFAM" id="SSF52821">
    <property type="entry name" value="Rhodanese/Cell cycle control phosphatase"/>
    <property type="match status" value="1"/>
</dbReference>
<keyword evidence="3" id="KW-1185">Reference proteome</keyword>
<comment type="caution">
    <text evidence="2">The sequence shown here is derived from an EMBL/GenBank/DDBJ whole genome shotgun (WGS) entry which is preliminary data.</text>
</comment>
<dbReference type="AlphaFoldDB" id="A0A7J0BRS7"/>
<dbReference type="SMART" id="SM00450">
    <property type="entry name" value="RHOD"/>
    <property type="match status" value="1"/>
</dbReference>
<dbReference type="CDD" id="cd00158">
    <property type="entry name" value="RHOD"/>
    <property type="match status" value="1"/>
</dbReference>
<dbReference type="Pfam" id="PF00581">
    <property type="entry name" value="Rhodanese"/>
    <property type="match status" value="1"/>
</dbReference>
<protein>
    <recommendedName>
        <fullName evidence="1">Rhodanese domain-containing protein</fullName>
    </recommendedName>
</protein>
<dbReference type="PROSITE" id="PS50206">
    <property type="entry name" value="RHODANESE_3"/>
    <property type="match status" value="1"/>
</dbReference>
<dbReference type="Gene3D" id="3.40.250.10">
    <property type="entry name" value="Rhodanese-like domain"/>
    <property type="match status" value="1"/>
</dbReference>
<feature type="domain" description="Rhodanese" evidence="1">
    <location>
        <begin position="63"/>
        <end position="149"/>
    </location>
</feature>
<reference evidence="2 3" key="1">
    <citation type="submission" date="2020-05" db="EMBL/GenBank/DDBJ databases">
        <title>Draft genome sequence of Desulfovibrio psychrotolerans JS1T.</title>
        <authorList>
            <person name="Ueno A."/>
            <person name="Tamazawa S."/>
            <person name="Tamamura S."/>
            <person name="Murakami T."/>
            <person name="Kiyama T."/>
            <person name="Inomata H."/>
            <person name="Amano Y."/>
            <person name="Miyakawa K."/>
            <person name="Tamaki H."/>
            <person name="Naganuma T."/>
            <person name="Kaneko K."/>
        </authorList>
    </citation>
    <scope>NUCLEOTIDE SEQUENCE [LARGE SCALE GENOMIC DNA]</scope>
    <source>
        <strain evidence="2 3">JS1</strain>
    </source>
</reference>
<dbReference type="Proteomes" id="UP000503820">
    <property type="component" value="Unassembled WGS sequence"/>
</dbReference>
<sequence>MNPTPRYTANLPCRLPVRTSVRMSLWLLLWLVFSMAVPVCTAVAEGSGYRTITSAEAKAILESGAAYVLLDVRTPEEFAGGHIRGALLLPYTEIRGRAAQELPDKDMIIVLYCRSGRRSAIAAAELVRMGYANVYDAGSIYDWPQEDIVQ</sequence>
<dbReference type="GO" id="GO:0004792">
    <property type="term" value="F:thiosulfate-cyanide sulfurtransferase activity"/>
    <property type="evidence" value="ECO:0007669"/>
    <property type="project" value="TreeGrafter"/>
</dbReference>
<evidence type="ECO:0000259" key="1">
    <source>
        <dbReference type="PROSITE" id="PS50206"/>
    </source>
</evidence>
<proteinExistence type="predicted"/>
<dbReference type="RefSeq" id="WP_174409063.1">
    <property type="nucleotide sequence ID" value="NZ_BLVP01000005.1"/>
</dbReference>
<dbReference type="PANTHER" id="PTHR44086:SF10">
    <property type="entry name" value="THIOSULFATE SULFURTRANSFERASE_RHODANESE-LIKE DOMAIN-CONTAINING PROTEIN 3"/>
    <property type="match status" value="1"/>
</dbReference>
<evidence type="ECO:0000313" key="2">
    <source>
        <dbReference type="EMBL" id="GFM36389.1"/>
    </source>
</evidence>
<accession>A0A7J0BRS7</accession>
<organism evidence="2 3">
    <name type="scientific">Desulfovibrio psychrotolerans</name>
    <dbReference type="NCBI Taxonomy" id="415242"/>
    <lineage>
        <taxon>Bacteria</taxon>
        <taxon>Pseudomonadati</taxon>
        <taxon>Thermodesulfobacteriota</taxon>
        <taxon>Desulfovibrionia</taxon>
        <taxon>Desulfovibrionales</taxon>
        <taxon>Desulfovibrionaceae</taxon>
        <taxon>Desulfovibrio</taxon>
    </lineage>
</organism>